<dbReference type="InterPro" id="IPR011991">
    <property type="entry name" value="ArsR-like_HTH"/>
</dbReference>
<keyword evidence="6" id="KW-1185">Reference proteome</keyword>
<dbReference type="Pfam" id="PF12840">
    <property type="entry name" value="HTH_20"/>
    <property type="match status" value="1"/>
</dbReference>
<dbReference type="SUPFAM" id="SSF46785">
    <property type="entry name" value="Winged helix' DNA-binding domain"/>
    <property type="match status" value="1"/>
</dbReference>
<dbReference type="RefSeq" id="WP_093115413.1">
    <property type="nucleotide sequence ID" value="NZ_FODS01000002.1"/>
</dbReference>
<evidence type="ECO:0000256" key="3">
    <source>
        <dbReference type="ARBA" id="ARBA00023163"/>
    </source>
</evidence>
<organism evidence="5 6">
    <name type="scientific">Salinihabitans flavidus</name>
    <dbReference type="NCBI Taxonomy" id="569882"/>
    <lineage>
        <taxon>Bacteria</taxon>
        <taxon>Pseudomonadati</taxon>
        <taxon>Pseudomonadota</taxon>
        <taxon>Alphaproteobacteria</taxon>
        <taxon>Rhodobacterales</taxon>
        <taxon>Roseobacteraceae</taxon>
        <taxon>Salinihabitans</taxon>
    </lineage>
</organism>
<dbReference type="CDD" id="cd00090">
    <property type="entry name" value="HTH_ARSR"/>
    <property type="match status" value="1"/>
</dbReference>
<feature type="domain" description="HTH arsR-type" evidence="4">
    <location>
        <begin position="10"/>
        <end position="108"/>
    </location>
</feature>
<keyword evidence="3" id="KW-0804">Transcription</keyword>
<dbReference type="OrthoDB" id="9804742at2"/>
<dbReference type="Proteomes" id="UP000198893">
    <property type="component" value="Unassembled WGS sequence"/>
</dbReference>
<evidence type="ECO:0000313" key="5">
    <source>
        <dbReference type="EMBL" id="SEO19885.1"/>
    </source>
</evidence>
<keyword evidence="2 5" id="KW-0238">DNA-binding</keyword>
<dbReference type="STRING" id="569882.SAMN04490248_102216"/>
<dbReference type="GO" id="GO:0003677">
    <property type="term" value="F:DNA binding"/>
    <property type="evidence" value="ECO:0007669"/>
    <property type="project" value="UniProtKB-KW"/>
</dbReference>
<evidence type="ECO:0000256" key="2">
    <source>
        <dbReference type="ARBA" id="ARBA00023125"/>
    </source>
</evidence>
<evidence type="ECO:0000313" key="6">
    <source>
        <dbReference type="Proteomes" id="UP000198893"/>
    </source>
</evidence>
<proteinExistence type="predicted"/>
<dbReference type="InterPro" id="IPR001845">
    <property type="entry name" value="HTH_ArsR_DNA-bd_dom"/>
</dbReference>
<dbReference type="InterPro" id="IPR036390">
    <property type="entry name" value="WH_DNA-bd_sf"/>
</dbReference>
<reference evidence="5 6" key="1">
    <citation type="submission" date="2016-10" db="EMBL/GenBank/DDBJ databases">
        <authorList>
            <person name="de Groot N.N."/>
        </authorList>
    </citation>
    <scope>NUCLEOTIDE SEQUENCE [LARGE SCALE GENOMIC DNA]</scope>
    <source>
        <strain evidence="5 6">DSM 27842</strain>
    </source>
</reference>
<dbReference type="AlphaFoldDB" id="A0A1H8MR51"/>
<dbReference type="SMART" id="SM00418">
    <property type="entry name" value="HTH_ARSR"/>
    <property type="match status" value="1"/>
</dbReference>
<dbReference type="EMBL" id="FODS01000002">
    <property type="protein sequence ID" value="SEO19885.1"/>
    <property type="molecule type" value="Genomic_DNA"/>
</dbReference>
<dbReference type="PROSITE" id="PS50987">
    <property type="entry name" value="HTH_ARSR_2"/>
    <property type="match status" value="1"/>
</dbReference>
<dbReference type="PANTHER" id="PTHR43132">
    <property type="entry name" value="ARSENICAL RESISTANCE OPERON REPRESSOR ARSR-RELATED"/>
    <property type="match status" value="1"/>
</dbReference>
<dbReference type="InterPro" id="IPR036388">
    <property type="entry name" value="WH-like_DNA-bd_sf"/>
</dbReference>
<dbReference type="PRINTS" id="PR00778">
    <property type="entry name" value="HTHARSR"/>
</dbReference>
<accession>A0A1H8MR51</accession>
<dbReference type="Gene3D" id="1.10.10.10">
    <property type="entry name" value="Winged helix-like DNA-binding domain superfamily/Winged helix DNA-binding domain"/>
    <property type="match status" value="1"/>
</dbReference>
<dbReference type="InterPro" id="IPR051011">
    <property type="entry name" value="Metal_resp_trans_reg"/>
</dbReference>
<evidence type="ECO:0000256" key="1">
    <source>
        <dbReference type="ARBA" id="ARBA00023015"/>
    </source>
</evidence>
<keyword evidence="1" id="KW-0805">Transcription regulation</keyword>
<dbReference type="NCBIfam" id="NF033788">
    <property type="entry name" value="HTH_metalloreg"/>
    <property type="match status" value="1"/>
</dbReference>
<sequence>MKHTDTSPTPDSLPLAQAASAFAALGSEQRLVVLHTLVRAGPDGLAIGELGKRSGVTGSTLTHHMKILAQAGLVTQNRSGRSIICAAVAYDEIRSLTDFLLKECCADCPLPENDHG</sequence>
<gene>
    <name evidence="5" type="ORF">SAMN04490248_102216</name>
</gene>
<dbReference type="PANTHER" id="PTHR43132:SF2">
    <property type="entry name" value="ARSENICAL RESISTANCE OPERON REPRESSOR ARSR-RELATED"/>
    <property type="match status" value="1"/>
</dbReference>
<evidence type="ECO:0000259" key="4">
    <source>
        <dbReference type="PROSITE" id="PS50987"/>
    </source>
</evidence>
<name>A0A1H8MR51_9RHOB</name>
<dbReference type="GO" id="GO:0003700">
    <property type="term" value="F:DNA-binding transcription factor activity"/>
    <property type="evidence" value="ECO:0007669"/>
    <property type="project" value="InterPro"/>
</dbReference>
<protein>
    <submittedName>
        <fullName evidence="5">DNA-binding transcriptional regulator, ArsR family</fullName>
    </submittedName>
</protein>